<dbReference type="InterPro" id="IPR019615">
    <property type="entry name" value="DUF2487"/>
</dbReference>
<name>A0A6V7R816_9STAP</name>
<evidence type="ECO:0000313" key="1">
    <source>
        <dbReference type="EMBL" id="CAD2073589.1"/>
    </source>
</evidence>
<evidence type="ECO:0008006" key="5">
    <source>
        <dbReference type="Google" id="ProtNLM"/>
    </source>
</evidence>
<protein>
    <recommendedName>
        <fullName evidence="5">DUF2487 domain-containing protein</fullName>
    </recommendedName>
</protein>
<sequence length="142" mass="15981">MLYNNRDLRMLKDEIEFVDTAIVPFVNIGFDGNLLHHANNLELIQLVTIQLEKQLKGRLMITPSLTSVGGDSSSLAAYRDQLTEYGFKNVVSLSFDALETDGVHNIKMNSIPISDMDNEMKISIINDEVKSVIKQIIGVWNQ</sequence>
<evidence type="ECO:0000313" key="2">
    <source>
        <dbReference type="EMBL" id="MBB6422950.1"/>
    </source>
</evidence>
<organism evidence="1 3">
    <name type="scientific">Jeotgalicoccus coquinae</name>
    <dbReference type="NCBI Taxonomy" id="709509"/>
    <lineage>
        <taxon>Bacteria</taxon>
        <taxon>Bacillati</taxon>
        <taxon>Bacillota</taxon>
        <taxon>Bacilli</taxon>
        <taxon>Bacillales</taxon>
        <taxon>Staphylococcaceae</taxon>
        <taxon>Jeotgalicoccus</taxon>
    </lineage>
</organism>
<gene>
    <name evidence="2" type="ORF">HNR41_000876</name>
    <name evidence="1" type="ORF">JEOCOQ751_00731</name>
</gene>
<dbReference type="Proteomes" id="UP000545588">
    <property type="component" value="Unassembled WGS sequence"/>
</dbReference>
<proteinExistence type="predicted"/>
<reference evidence="2 4" key="2">
    <citation type="submission" date="2020-08" db="EMBL/GenBank/DDBJ databases">
        <title>Genomic Encyclopedia of Type Strains, Phase IV (KMG-IV): sequencing the most valuable type-strain genomes for metagenomic binning, comparative biology and taxonomic classification.</title>
        <authorList>
            <person name="Goeker M."/>
        </authorList>
    </citation>
    <scope>NUCLEOTIDE SEQUENCE [LARGE SCALE GENOMIC DNA]</scope>
    <source>
        <strain evidence="2 4">DSM 22419</strain>
    </source>
</reference>
<dbReference type="Proteomes" id="UP000534001">
    <property type="component" value="Unassembled WGS sequence"/>
</dbReference>
<dbReference type="RefSeq" id="WP_184282099.1">
    <property type="nucleotide sequence ID" value="NZ_BMCO01000001.1"/>
</dbReference>
<reference evidence="1 3" key="1">
    <citation type="submission" date="2020-07" db="EMBL/GenBank/DDBJ databases">
        <authorList>
            <person name="Criscuolo A."/>
        </authorList>
    </citation>
    <scope>NUCLEOTIDE SEQUENCE [LARGE SCALE GENOMIC DNA]</scope>
    <source>
        <strain evidence="1">CIP111751</strain>
    </source>
</reference>
<evidence type="ECO:0000313" key="3">
    <source>
        <dbReference type="Proteomes" id="UP000534001"/>
    </source>
</evidence>
<dbReference type="Pfam" id="PF10673">
    <property type="entry name" value="DUF2487"/>
    <property type="match status" value="1"/>
</dbReference>
<evidence type="ECO:0000313" key="4">
    <source>
        <dbReference type="Proteomes" id="UP000545588"/>
    </source>
</evidence>
<accession>A0A6V7R816</accession>
<dbReference type="AlphaFoldDB" id="A0A6V7R816"/>
<dbReference type="EMBL" id="CAJEWA010000005">
    <property type="protein sequence ID" value="CAD2073589.1"/>
    <property type="molecule type" value="Genomic_DNA"/>
</dbReference>
<comment type="caution">
    <text evidence="1">The sequence shown here is derived from an EMBL/GenBank/DDBJ whole genome shotgun (WGS) entry which is preliminary data.</text>
</comment>
<dbReference type="EMBL" id="JACHFF010000001">
    <property type="protein sequence ID" value="MBB6422950.1"/>
    <property type="molecule type" value="Genomic_DNA"/>
</dbReference>
<keyword evidence="4" id="KW-1185">Reference proteome</keyword>